<evidence type="ECO:0000313" key="4">
    <source>
        <dbReference type="Proteomes" id="UP000281128"/>
    </source>
</evidence>
<comment type="caution">
    <text evidence="3">The sequence shown here is derived from an EMBL/GenBank/DDBJ whole genome shotgun (WGS) entry which is preliminary data.</text>
</comment>
<dbReference type="Proteomes" id="UP000281128">
    <property type="component" value="Unassembled WGS sequence"/>
</dbReference>
<proteinExistence type="predicted"/>
<name>A0A3A8ASS9_9RHOB</name>
<gene>
    <name evidence="3" type="ORF">D6850_11805</name>
</gene>
<reference evidence="3 4" key="1">
    <citation type="submission" date="2018-09" db="EMBL/GenBank/DDBJ databases">
        <title>Roseovarius spongiae sp. nov., isolated from a marine sponge.</title>
        <authorList>
            <person name="Zhuang L."/>
            <person name="Luo L."/>
        </authorList>
    </citation>
    <scope>NUCLEOTIDE SEQUENCE [LARGE SCALE GENOMIC DNA]</scope>
    <source>
        <strain evidence="3 4">HN-E21</strain>
    </source>
</reference>
<dbReference type="AlphaFoldDB" id="A0A3A8ASS9"/>
<feature type="domain" description="Extensin-like C-terminal" evidence="2">
    <location>
        <begin position="155"/>
        <end position="306"/>
    </location>
</feature>
<sequence length="306" mass="32230">MAWATAPKTSLRPVARPGSVAVAAVVPPPPQATASSLGAIRPVERPGAKNDAAQAAASAAQPSAPSRQDAAASLSVGEREQRRGAAIATPQDASAASVTATSERRGLFSSLRPLLRPRGVTKKAVARKQQRARGAVCGDLSIQGAEIGRVPGRLNGCGVENAVRVHEISGVALSQKAVMDCVTAKSVKRWIDGGMKPAVGNYGGGVRALHVVAHYACRTRNNQRGAKISEHGRGRAIDIAGFVLRDGNEITVLSDWNSGAEGRILRRMHRAACGPFGTVLGPDANRFHRDHFHFDTARYRSGSYCR</sequence>
<dbReference type="EMBL" id="RAPE01000003">
    <property type="protein sequence ID" value="RKF14207.1"/>
    <property type="molecule type" value="Genomic_DNA"/>
</dbReference>
<protein>
    <submittedName>
        <fullName evidence="3">Extensin-like protein</fullName>
    </submittedName>
</protein>
<keyword evidence="4" id="KW-1185">Reference proteome</keyword>
<organism evidence="3 4">
    <name type="scientific">Roseovarius spongiae</name>
    <dbReference type="NCBI Taxonomy" id="2320272"/>
    <lineage>
        <taxon>Bacteria</taxon>
        <taxon>Pseudomonadati</taxon>
        <taxon>Pseudomonadota</taxon>
        <taxon>Alphaproteobacteria</taxon>
        <taxon>Rhodobacterales</taxon>
        <taxon>Roseobacteraceae</taxon>
        <taxon>Roseovarius</taxon>
    </lineage>
</organism>
<evidence type="ECO:0000259" key="2">
    <source>
        <dbReference type="Pfam" id="PF06904"/>
    </source>
</evidence>
<feature type="compositionally biased region" description="Low complexity" evidence="1">
    <location>
        <begin position="51"/>
        <end position="73"/>
    </location>
</feature>
<feature type="compositionally biased region" description="Polar residues" evidence="1">
    <location>
        <begin position="91"/>
        <end position="101"/>
    </location>
</feature>
<dbReference type="Pfam" id="PF06904">
    <property type="entry name" value="Extensin-like_C"/>
    <property type="match status" value="1"/>
</dbReference>
<dbReference type="OrthoDB" id="9809788at2"/>
<evidence type="ECO:0000256" key="1">
    <source>
        <dbReference type="SAM" id="MobiDB-lite"/>
    </source>
</evidence>
<evidence type="ECO:0000313" key="3">
    <source>
        <dbReference type="EMBL" id="RKF14207.1"/>
    </source>
</evidence>
<dbReference type="InterPro" id="IPR009683">
    <property type="entry name" value="Extensin-like_C"/>
</dbReference>
<accession>A0A3A8ASS9</accession>
<feature type="region of interest" description="Disordered" evidence="1">
    <location>
        <begin position="26"/>
        <end position="102"/>
    </location>
</feature>